<dbReference type="GeneID" id="23463443"/>
<feature type="region of interest" description="Disordered" evidence="1">
    <location>
        <begin position="1"/>
        <end position="83"/>
    </location>
</feature>
<protein>
    <submittedName>
        <fullName evidence="3">Ankyrin repeat protein</fullName>
    </submittedName>
</protein>
<evidence type="ECO:0000259" key="2">
    <source>
        <dbReference type="PROSITE" id="PS50181"/>
    </source>
</evidence>
<evidence type="ECO:0000313" key="4">
    <source>
        <dbReference type="Proteomes" id="UP000202511"/>
    </source>
</evidence>
<dbReference type="OrthoDB" id="9388at10239"/>
<organism evidence="3 4">
    <name type="scientific">Pandoravirus inopinatum</name>
    <dbReference type="NCBI Taxonomy" id="1605721"/>
    <lineage>
        <taxon>Viruses</taxon>
        <taxon>Pandoravirus</taxon>
    </lineage>
</organism>
<dbReference type="Gene3D" id="1.25.40.20">
    <property type="entry name" value="Ankyrin repeat-containing domain"/>
    <property type="match status" value="2"/>
</dbReference>
<proteinExistence type="predicted"/>
<evidence type="ECO:0000256" key="1">
    <source>
        <dbReference type="SAM" id="MobiDB-lite"/>
    </source>
</evidence>
<reference evidence="3 4" key="1">
    <citation type="journal article" date="2015" name="Parasitol. Res.">
        <title>Viruses in close associations with free-living amoebae.</title>
        <authorList>
            <person name="Scheid P."/>
        </authorList>
    </citation>
    <scope>NUCLEOTIDE SEQUENCE [LARGE SCALE GENOMIC DNA]</scope>
    <source>
        <strain evidence="3">KlaHel</strain>
    </source>
</reference>
<dbReference type="InterPro" id="IPR036047">
    <property type="entry name" value="F-box-like_dom_sf"/>
</dbReference>
<name>A0A0B5JBW6_9VIRU</name>
<dbReference type="Proteomes" id="UP000202511">
    <property type="component" value="Segment"/>
</dbReference>
<dbReference type="SUPFAM" id="SSF140860">
    <property type="entry name" value="Pseudo ankyrin repeat-like"/>
    <property type="match status" value="1"/>
</dbReference>
<dbReference type="InterPro" id="IPR036770">
    <property type="entry name" value="Ankyrin_rpt-contain_sf"/>
</dbReference>
<dbReference type="PANTHER" id="PTHR46586">
    <property type="entry name" value="ANKYRIN REPEAT-CONTAINING PROTEIN"/>
    <property type="match status" value="1"/>
</dbReference>
<dbReference type="Pfam" id="PF00646">
    <property type="entry name" value="F-box"/>
    <property type="match status" value="1"/>
</dbReference>
<dbReference type="KEGG" id="vg:23463443"/>
<sequence>MLATPSSHGAVPTAARTLSPATASACVRGRATGASRGPTRKARAQRRTGRLAKRRAQAAQPMDLVEPSAERKQTDLSSSSSSTSIEVLPDELLAQVMGHLPCMDRRYGGPACVSRRWRSIALDEKTYVRPVCGQGLEGEDPYASAVRLFHVDCIEYALERRRTQTVNACVEAAVRGRFDLAVRFFERGCAWDAPEMAAAAAAAGHVHVLAALHETGAPTDDPRVCTAAAAGGHLSCLDYAHTAGFPWDAKTAAGAAASGSLGCLTYLHHRGCPWDSKATKAALDPRRFKHPRPVTDIDTKDNLDGRLACLRYLIANKCPWHHNAFEVAAGSGAQMLTLALDLGCPFDVDIDDDVGDQVVCSGDAESVTLLATRGYKWGWSDLDEAVRFGQPKMLGALVDAGAPWDTDLAARLVRHNDSELMQWVIDRGLAWDIEKCMMEAIPAYGTLYRWFIESGYECPRLAKFCLHAVKCRQHEALEWLLVHDFPWDPVAAAALMPDIGNYCLAVLAKAGLIGAGPCEDSAVLCERAAGHDYKHDGGATIRTLYALGHRGDARATAAAGTAGNIETLRWLVSQGCPVDHTTMTTISAAWGDHVDCLRYLCEAGHACNADVYAAAIRGGNIACLAYLDQRRCPRPDHPALLASQSGRLSPLRYLREQIGVPLHPDACVIAIQKGNVACLRYAHKHGCEIDMDRCMAALDSCWSGRTECERYLVAQCDAGRPPSPPQKP</sequence>
<dbReference type="InterPro" id="IPR002110">
    <property type="entry name" value="Ankyrin_rpt"/>
</dbReference>
<dbReference type="InterPro" id="IPR001810">
    <property type="entry name" value="F-box_dom"/>
</dbReference>
<dbReference type="InterPro" id="IPR052050">
    <property type="entry name" value="SecEffector_AnkRepeat"/>
</dbReference>
<dbReference type="SMART" id="SM00248">
    <property type="entry name" value="ANK"/>
    <property type="match status" value="5"/>
</dbReference>
<evidence type="ECO:0000313" key="3">
    <source>
        <dbReference type="EMBL" id="AJF98526.1"/>
    </source>
</evidence>
<dbReference type="SUPFAM" id="SSF81383">
    <property type="entry name" value="F-box domain"/>
    <property type="match status" value="1"/>
</dbReference>
<feature type="compositionally biased region" description="Basic residues" evidence="1">
    <location>
        <begin position="38"/>
        <end position="56"/>
    </location>
</feature>
<feature type="domain" description="F-box" evidence="2">
    <location>
        <begin position="82"/>
        <end position="130"/>
    </location>
</feature>
<dbReference type="RefSeq" id="YP_009120761.1">
    <property type="nucleotide sequence ID" value="NC_026440.1"/>
</dbReference>
<dbReference type="EMBL" id="KP136319">
    <property type="protein sequence ID" value="AJF98526.1"/>
    <property type="molecule type" value="Genomic_DNA"/>
</dbReference>
<dbReference type="PANTHER" id="PTHR46586:SF3">
    <property type="entry name" value="ANKYRIN REPEAT-CONTAINING PROTEIN"/>
    <property type="match status" value="1"/>
</dbReference>
<dbReference type="PROSITE" id="PS50181">
    <property type="entry name" value="FBOX"/>
    <property type="match status" value="1"/>
</dbReference>
<dbReference type="Gene3D" id="1.20.1280.50">
    <property type="match status" value="1"/>
</dbReference>
<accession>A0A0B5JBW6</accession>
<dbReference type="SUPFAM" id="SSF48403">
    <property type="entry name" value="Ankyrin repeat"/>
    <property type="match status" value="2"/>
</dbReference>